<comment type="similarity">
    <text evidence="1">Belongs to the protein-tyrosine phosphatase family. Non-receptor class dual specificity subfamily.</text>
</comment>
<gene>
    <name evidence="8" type="ORF">LSP00402_LOCUS5677</name>
</gene>
<keyword evidence="2" id="KW-0378">Hydrolase</keyword>
<accession>A0A7S2XAC1</accession>
<dbReference type="CDD" id="cd14498">
    <property type="entry name" value="DSP"/>
    <property type="match status" value="1"/>
</dbReference>
<comment type="catalytic activity">
    <reaction evidence="4">
        <text>O-phospho-L-seryl-[protein] + H2O = L-seryl-[protein] + phosphate</text>
        <dbReference type="Rhea" id="RHEA:20629"/>
        <dbReference type="Rhea" id="RHEA-COMP:9863"/>
        <dbReference type="Rhea" id="RHEA-COMP:11604"/>
        <dbReference type="ChEBI" id="CHEBI:15377"/>
        <dbReference type="ChEBI" id="CHEBI:29999"/>
        <dbReference type="ChEBI" id="CHEBI:43474"/>
        <dbReference type="ChEBI" id="CHEBI:83421"/>
        <dbReference type="EC" id="3.1.3.16"/>
    </reaction>
</comment>
<evidence type="ECO:0000256" key="1">
    <source>
        <dbReference type="ARBA" id="ARBA00008601"/>
    </source>
</evidence>
<evidence type="ECO:0000256" key="2">
    <source>
        <dbReference type="ARBA" id="ARBA00022801"/>
    </source>
</evidence>
<sequence>MGDKAQETSPSLDDSIAAFRAMMASKALSRLQAAPVACRLLVDGKSNGELWQGSLMSCTERVLRRHKITHIVNAAKDLGSFFKTWASEHLPKVKILGPEFFHLDWVDSSDQKLWKDKKYDQLVESSKWIHAALTEGKKVLVHCAEGKSRSSAVVIAYLMTRNMSFDAALDFVRSKWPRADPNPGFRSQVRHL</sequence>
<name>A0A7S2XAC1_9EUKA</name>
<dbReference type="InterPro" id="IPR000340">
    <property type="entry name" value="Dual-sp_phosphatase_cat-dom"/>
</dbReference>
<dbReference type="PROSITE" id="PS00383">
    <property type="entry name" value="TYR_PHOSPHATASE_1"/>
    <property type="match status" value="1"/>
</dbReference>
<feature type="domain" description="Tyrosine specific protein phosphatases" evidence="7">
    <location>
        <begin position="120"/>
        <end position="177"/>
    </location>
</feature>
<dbReference type="InterPro" id="IPR016130">
    <property type="entry name" value="Tyr_Pase_AS"/>
</dbReference>
<dbReference type="GO" id="GO:0007165">
    <property type="term" value="P:signal transduction"/>
    <property type="evidence" value="ECO:0007669"/>
    <property type="project" value="TreeGrafter"/>
</dbReference>
<dbReference type="PANTHER" id="PTHR45948">
    <property type="entry name" value="DUAL SPECIFICITY PROTEIN PHOSPHATASE DDB_G0269404-RELATED"/>
    <property type="match status" value="1"/>
</dbReference>
<dbReference type="AlphaFoldDB" id="A0A7S2XAC1"/>
<dbReference type="GO" id="GO:0004725">
    <property type="term" value="F:protein tyrosine phosphatase activity"/>
    <property type="evidence" value="ECO:0007669"/>
    <property type="project" value="TreeGrafter"/>
</dbReference>
<dbReference type="InterPro" id="IPR000387">
    <property type="entry name" value="Tyr_Pase_dom"/>
</dbReference>
<dbReference type="PROSITE" id="PS50056">
    <property type="entry name" value="TYR_PHOSPHATASE_2"/>
    <property type="match status" value="1"/>
</dbReference>
<proteinExistence type="inferred from homology"/>
<organism evidence="8">
    <name type="scientific">Lotharella oceanica</name>
    <dbReference type="NCBI Taxonomy" id="641309"/>
    <lineage>
        <taxon>Eukaryota</taxon>
        <taxon>Sar</taxon>
        <taxon>Rhizaria</taxon>
        <taxon>Cercozoa</taxon>
        <taxon>Chlorarachniophyceae</taxon>
        <taxon>Lotharella</taxon>
    </lineage>
</organism>
<dbReference type="Pfam" id="PF00782">
    <property type="entry name" value="DSPc"/>
    <property type="match status" value="1"/>
</dbReference>
<dbReference type="EMBL" id="HBHP01009124">
    <property type="protein sequence ID" value="CAD9755369.1"/>
    <property type="molecule type" value="Transcribed_RNA"/>
</dbReference>
<dbReference type="PANTHER" id="PTHR45948:SF2">
    <property type="entry name" value="DUAL SPECIFICITY PROTEIN PHOSPHATASE"/>
    <property type="match status" value="1"/>
</dbReference>
<evidence type="ECO:0000313" key="8">
    <source>
        <dbReference type="EMBL" id="CAD9755369.1"/>
    </source>
</evidence>
<evidence type="ECO:0000259" key="6">
    <source>
        <dbReference type="PROSITE" id="PS50054"/>
    </source>
</evidence>
<comment type="catalytic activity">
    <reaction evidence="5">
        <text>O-phospho-L-threonyl-[protein] + H2O = L-threonyl-[protein] + phosphate</text>
        <dbReference type="Rhea" id="RHEA:47004"/>
        <dbReference type="Rhea" id="RHEA-COMP:11060"/>
        <dbReference type="Rhea" id="RHEA-COMP:11605"/>
        <dbReference type="ChEBI" id="CHEBI:15377"/>
        <dbReference type="ChEBI" id="CHEBI:30013"/>
        <dbReference type="ChEBI" id="CHEBI:43474"/>
        <dbReference type="ChEBI" id="CHEBI:61977"/>
        <dbReference type="EC" id="3.1.3.16"/>
    </reaction>
</comment>
<dbReference type="SUPFAM" id="SSF52799">
    <property type="entry name" value="(Phosphotyrosine protein) phosphatases II"/>
    <property type="match status" value="1"/>
</dbReference>
<feature type="domain" description="Tyrosine-protein phosphatase" evidence="6">
    <location>
        <begin position="42"/>
        <end position="192"/>
    </location>
</feature>
<dbReference type="PROSITE" id="PS50054">
    <property type="entry name" value="TYR_PHOSPHATASE_DUAL"/>
    <property type="match status" value="1"/>
</dbReference>
<dbReference type="SMART" id="SM00195">
    <property type="entry name" value="DSPc"/>
    <property type="match status" value="1"/>
</dbReference>
<reference evidence="8" key="1">
    <citation type="submission" date="2021-01" db="EMBL/GenBank/DDBJ databases">
        <authorList>
            <person name="Corre E."/>
            <person name="Pelletier E."/>
            <person name="Niang G."/>
            <person name="Scheremetjew M."/>
            <person name="Finn R."/>
            <person name="Kale V."/>
            <person name="Holt S."/>
            <person name="Cochrane G."/>
            <person name="Meng A."/>
            <person name="Brown T."/>
            <person name="Cohen L."/>
        </authorList>
    </citation>
    <scope>NUCLEOTIDE SEQUENCE</scope>
    <source>
        <strain evidence="8">CCMP622</strain>
    </source>
</reference>
<evidence type="ECO:0000256" key="5">
    <source>
        <dbReference type="ARBA" id="ARBA00048336"/>
    </source>
</evidence>
<dbReference type="GO" id="GO:0005829">
    <property type="term" value="C:cytosol"/>
    <property type="evidence" value="ECO:0007669"/>
    <property type="project" value="TreeGrafter"/>
</dbReference>
<dbReference type="InterPro" id="IPR020422">
    <property type="entry name" value="TYR_PHOSPHATASE_DUAL_dom"/>
</dbReference>
<evidence type="ECO:0000256" key="3">
    <source>
        <dbReference type="ARBA" id="ARBA00022912"/>
    </source>
</evidence>
<dbReference type="GO" id="GO:0004722">
    <property type="term" value="F:protein serine/threonine phosphatase activity"/>
    <property type="evidence" value="ECO:0007669"/>
    <property type="project" value="UniProtKB-EC"/>
</dbReference>
<dbReference type="InterPro" id="IPR029021">
    <property type="entry name" value="Prot-tyrosine_phosphatase-like"/>
</dbReference>
<protein>
    <recommendedName>
        <fullName evidence="9">Protein-serine/threonine phosphatase</fullName>
    </recommendedName>
</protein>
<keyword evidence="3" id="KW-0904">Protein phosphatase</keyword>
<dbReference type="Gene3D" id="3.90.190.10">
    <property type="entry name" value="Protein tyrosine phosphatase superfamily"/>
    <property type="match status" value="1"/>
</dbReference>
<evidence type="ECO:0008006" key="9">
    <source>
        <dbReference type="Google" id="ProtNLM"/>
    </source>
</evidence>
<evidence type="ECO:0000256" key="4">
    <source>
        <dbReference type="ARBA" id="ARBA00047761"/>
    </source>
</evidence>
<evidence type="ECO:0000259" key="7">
    <source>
        <dbReference type="PROSITE" id="PS50056"/>
    </source>
</evidence>